<comment type="similarity">
    <text evidence="7">Belongs to the metallo-dependent hydrolases superfamily. Adenosine and AMP deaminases family. Adenine deaminase type 2 subfamily.</text>
</comment>
<dbReference type="InterPro" id="IPR028892">
    <property type="entry name" value="ADE"/>
</dbReference>
<keyword evidence="1 7" id="KW-0963">Cytoplasm</keyword>
<dbReference type="GO" id="GO:0006146">
    <property type="term" value="P:adenine catabolic process"/>
    <property type="evidence" value="ECO:0007669"/>
    <property type="project" value="UniProtKB-UniRule"/>
</dbReference>
<dbReference type="EC" id="3.5.4.2" evidence="7"/>
<dbReference type="PANTHER" id="PTHR43114:SF6">
    <property type="entry name" value="ADENINE DEAMINASE"/>
    <property type="match status" value="1"/>
</dbReference>
<dbReference type="GO" id="GO:0008270">
    <property type="term" value="F:zinc ion binding"/>
    <property type="evidence" value="ECO:0007669"/>
    <property type="project" value="UniProtKB-UniRule"/>
</dbReference>
<feature type="binding site" evidence="7">
    <location>
        <position position="275"/>
    </location>
    <ligand>
        <name>Zn(2+)</name>
        <dbReference type="ChEBI" id="CHEBI:29105"/>
        <note>catalytic</note>
    </ligand>
</feature>
<dbReference type="Proteomes" id="UP000322873">
    <property type="component" value="Unassembled WGS sequence"/>
</dbReference>
<accession>A0A5M9JW10</accession>
<evidence type="ECO:0000256" key="3">
    <source>
        <dbReference type="ARBA" id="ARBA00022801"/>
    </source>
</evidence>
<dbReference type="CDD" id="cd01320">
    <property type="entry name" value="ADA"/>
    <property type="match status" value="1"/>
</dbReference>
<dbReference type="GO" id="GO:0043103">
    <property type="term" value="P:hypoxanthine salvage"/>
    <property type="evidence" value="ECO:0007669"/>
    <property type="project" value="UniProtKB-UniRule"/>
</dbReference>
<name>A0A5M9JW10_MONFR</name>
<dbReference type="SUPFAM" id="SSF51556">
    <property type="entry name" value="Metallo-dependent hydrolases"/>
    <property type="match status" value="1"/>
</dbReference>
<proteinExistence type="inferred from homology"/>
<dbReference type="PANTHER" id="PTHR43114">
    <property type="entry name" value="ADENINE DEAMINASE"/>
    <property type="match status" value="1"/>
</dbReference>
<comment type="catalytic activity">
    <reaction evidence="7">
        <text>adenine + H2O + H(+) = hypoxanthine + NH4(+)</text>
        <dbReference type="Rhea" id="RHEA:23688"/>
        <dbReference type="ChEBI" id="CHEBI:15377"/>
        <dbReference type="ChEBI" id="CHEBI:15378"/>
        <dbReference type="ChEBI" id="CHEBI:16708"/>
        <dbReference type="ChEBI" id="CHEBI:17368"/>
        <dbReference type="ChEBI" id="CHEBI:28938"/>
        <dbReference type="EC" id="3.5.4.2"/>
    </reaction>
</comment>
<dbReference type="GO" id="GO:0005634">
    <property type="term" value="C:nucleus"/>
    <property type="evidence" value="ECO:0007669"/>
    <property type="project" value="UniProtKB-SubCell"/>
</dbReference>
<dbReference type="VEuPathDB" id="FungiDB:MFRU_003g04740"/>
<sequence length="390" mass="43983">MCGKAMKQFLTELPKCEHHIHIEGSLSPALLFELAKTNNITLPDSATDASFESPEALESRYERFTSLNDFLHYYYIGMSVLIKAADYESLAYEYLTKANRDGVHHAEIFFDPQAHTERGIAYNTVVEGLSAGLKRAEKDFGITSKLILCFLRHLSAEDANTTYQEAVSLGHFSNGTVAAIGLDSSEVGFPPEIFREVYESAEAKGIHRTAHAGEEGDPSYISRALDICKVERIDHGIRLAEDENFNVRLRCVENVGQLPIRKFLDAGIKFSINSDDPAYFGGYILDNYVAVQEAFCLNLKEWQYIATSAIEGSWCDDERKAVLLGKVEECFFRSFGFRVLKISGTSGTKGVLLSIEKYFPISMLEFTAWALRFELLWLLENQELYRQPPR</sequence>
<dbReference type="NCBIfam" id="TIGR01430">
    <property type="entry name" value="aden_deam"/>
    <property type="match status" value="1"/>
</dbReference>
<dbReference type="GO" id="GO:0009168">
    <property type="term" value="P:purine ribonucleoside monophosphate biosynthetic process"/>
    <property type="evidence" value="ECO:0007669"/>
    <property type="project" value="InterPro"/>
</dbReference>
<evidence type="ECO:0000256" key="2">
    <source>
        <dbReference type="ARBA" id="ARBA00022723"/>
    </source>
</evidence>
<dbReference type="GO" id="GO:0009117">
    <property type="term" value="P:nucleotide metabolic process"/>
    <property type="evidence" value="ECO:0007669"/>
    <property type="project" value="UniProtKB-KW"/>
</dbReference>
<feature type="site" description="Important for catalytic activity" evidence="7">
    <location>
        <position position="235"/>
    </location>
</feature>
<feature type="domain" description="Adenosine deaminase" evidence="8">
    <location>
        <begin position="14"/>
        <end position="250"/>
    </location>
</feature>
<dbReference type="FunFam" id="3.20.20.140:FF:000039">
    <property type="entry name" value="Adenine deaminase"/>
    <property type="match status" value="1"/>
</dbReference>
<organism evidence="9 10">
    <name type="scientific">Monilinia fructicola</name>
    <name type="common">Brown rot fungus</name>
    <name type="synonym">Ciboria fructicola</name>
    <dbReference type="NCBI Taxonomy" id="38448"/>
    <lineage>
        <taxon>Eukaryota</taxon>
        <taxon>Fungi</taxon>
        <taxon>Dikarya</taxon>
        <taxon>Ascomycota</taxon>
        <taxon>Pezizomycotina</taxon>
        <taxon>Leotiomycetes</taxon>
        <taxon>Helotiales</taxon>
        <taxon>Sclerotiniaceae</taxon>
        <taxon>Monilinia</taxon>
    </lineage>
</organism>
<feature type="binding site" evidence="7">
    <location>
        <position position="21"/>
    </location>
    <ligand>
        <name>Zn(2+)</name>
        <dbReference type="ChEBI" id="CHEBI:29105"/>
        <note>catalytic</note>
    </ligand>
</feature>
<keyword evidence="5 7" id="KW-0546">Nucleotide metabolism</keyword>
<evidence type="ECO:0000313" key="10">
    <source>
        <dbReference type="Proteomes" id="UP000322873"/>
    </source>
</evidence>
<comment type="function">
    <text evidence="7">Catalyzes the hydrolytic deamination of adenine to hypoxanthine. Plays an important role in the purine salvage pathway and in nitrogen catabolism.</text>
</comment>
<feature type="binding site" evidence="7">
    <location>
        <position position="19"/>
    </location>
    <ligand>
        <name>Zn(2+)</name>
        <dbReference type="ChEBI" id="CHEBI:29105"/>
        <note>catalytic</note>
    </ligand>
</feature>
<evidence type="ECO:0000256" key="4">
    <source>
        <dbReference type="ARBA" id="ARBA00022833"/>
    </source>
</evidence>
<comment type="caution">
    <text evidence="9">The sequence shown here is derived from an EMBL/GenBank/DDBJ whole genome shotgun (WGS) entry which is preliminary data.</text>
</comment>
<keyword evidence="4 7" id="KW-0862">Zinc</keyword>
<keyword evidence="6 7" id="KW-0539">Nucleus</keyword>
<dbReference type="GO" id="GO:0005829">
    <property type="term" value="C:cytosol"/>
    <property type="evidence" value="ECO:0007669"/>
    <property type="project" value="TreeGrafter"/>
</dbReference>
<dbReference type="HAMAP" id="MF_01962">
    <property type="entry name" value="Adenine_deaminase"/>
    <property type="match status" value="1"/>
</dbReference>
<protein>
    <recommendedName>
        <fullName evidence="7">Adenine deaminase</fullName>
        <shortName evidence="7">ADE</shortName>
        <ecNumber evidence="7">3.5.4.2</ecNumber>
    </recommendedName>
    <alternativeName>
        <fullName evidence="7">Adenine aminohydrolase</fullName>
        <shortName evidence="7">AAH</shortName>
    </alternativeName>
</protein>
<keyword evidence="10" id="KW-1185">Reference proteome</keyword>
<feature type="binding site" evidence="7">
    <location>
        <position position="276"/>
    </location>
    <ligand>
        <name>substrate</name>
    </ligand>
</feature>
<comment type="subcellular location">
    <subcellularLocation>
        <location evidence="7">Cytoplasm</location>
    </subcellularLocation>
    <subcellularLocation>
        <location evidence="7">Nucleus</location>
    </subcellularLocation>
</comment>
<dbReference type="Gene3D" id="3.20.20.140">
    <property type="entry name" value="Metal-dependent hydrolases"/>
    <property type="match status" value="1"/>
</dbReference>
<dbReference type="PROSITE" id="PS00485">
    <property type="entry name" value="A_DEAMINASE"/>
    <property type="match status" value="1"/>
</dbReference>
<dbReference type="InterPro" id="IPR001365">
    <property type="entry name" value="A_deaminase_dom"/>
</dbReference>
<dbReference type="InterPro" id="IPR006650">
    <property type="entry name" value="A/AMP_deam_AS"/>
</dbReference>
<dbReference type="InterPro" id="IPR006330">
    <property type="entry name" value="Ado/ade_deaminase"/>
</dbReference>
<dbReference type="GO" id="GO:0000034">
    <property type="term" value="F:adenine deaminase activity"/>
    <property type="evidence" value="ECO:0007669"/>
    <property type="project" value="UniProtKB-UniRule"/>
</dbReference>
<feature type="binding site" evidence="7">
    <location>
        <position position="211"/>
    </location>
    <ligand>
        <name>Zn(2+)</name>
        <dbReference type="ChEBI" id="CHEBI:29105"/>
        <note>catalytic</note>
    </ligand>
</feature>
<evidence type="ECO:0000259" key="8">
    <source>
        <dbReference type="Pfam" id="PF00962"/>
    </source>
</evidence>
<reference evidence="9 10" key="1">
    <citation type="submission" date="2019-06" db="EMBL/GenBank/DDBJ databases">
        <title>Genome Sequence of the Brown Rot Fungal Pathogen Monilinia fructicola.</title>
        <authorList>
            <person name="De Miccolis Angelini R.M."/>
            <person name="Landi L."/>
            <person name="Abate D."/>
            <person name="Pollastro S."/>
            <person name="Romanazzi G."/>
            <person name="Faretra F."/>
        </authorList>
    </citation>
    <scope>NUCLEOTIDE SEQUENCE [LARGE SCALE GENOMIC DNA]</scope>
    <source>
        <strain evidence="9 10">Mfrc123</strain>
    </source>
</reference>
<feature type="active site" description="Proton donor" evidence="7">
    <location>
        <position position="214"/>
    </location>
</feature>
<evidence type="ECO:0000256" key="5">
    <source>
        <dbReference type="ARBA" id="ARBA00023080"/>
    </source>
</evidence>
<evidence type="ECO:0000313" key="9">
    <source>
        <dbReference type="EMBL" id="KAA8572299.1"/>
    </source>
</evidence>
<dbReference type="Pfam" id="PF00962">
    <property type="entry name" value="A_deaminase"/>
    <property type="match status" value="1"/>
</dbReference>
<evidence type="ECO:0000256" key="6">
    <source>
        <dbReference type="ARBA" id="ARBA00023242"/>
    </source>
</evidence>
<dbReference type="AlphaFoldDB" id="A0A5M9JW10"/>
<keyword evidence="2 7" id="KW-0479">Metal-binding</keyword>
<gene>
    <name evidence="7" type="primary">AAH1</name>
    <name evidence="9" type="ORF">EYC84_002925</name>
</gene>
<comment type="cofactor">
    <cofactor evidence="7">
        <name>Zn(2+)</name>
        <dbReference type="ChEBI" id="CHEBI:29105"/>
    </cofactor>
    <text evidence="7">Binds 1 zinc ion per subunit.</text>
</comment>
<evidence type="ECO:0000256" key="7">
    <source>
        <dbReference type="HAMAP-Rule" id="MF_03145"/>
    </source>
</evidence>
<keyword evidence="3 7" id="KW-0378">Hydrolase</keyword>
<dbReference type="InterPro" id="IPR032466">
    <property type="entry name" value="Metal_Hydrolase"/>
</dbReference>
<dbReference type="EMBL" id="VICG01000004">
    <property type="protein sequence ID" value="KAA8572299.1"/>
    <property type="molecule type" value="Genomic_DNA"/>
</dbReference>
<evidence type="ECO:0000256" key="1">
    <source>
        <dbReference type="ARBA" id="ARBA00022490"/>
    </source>
</evidence>